<sequence length="108" mass="11944">MGGRALCCSSQHGEGVGRGAGVNHSARAVRWRFKREHARRSGARGALTGRIPTIQLHCAWQLTNPGLQRRTYRVRNDVYPASIGSWSRQSIASAAIMLIDIFRRDGKS</sequence>
<protein>
    <submittedName>
        <fullName evidence="1">Uncharacterized protein</fullName>
    </submittedName>
</protein>
<organism evidence="1 2">
    <name type="scientific">Chiloscyllium punctatum</name>
    <name type="common">Brownbanded bambooshark</name>
    <name type="synonym">Hemiscyllium punctatum</name>
    <dbReference type="NCBI Taxonomy" id="137246"/>
    <lineage>
        <taxon>Eukaryota</taxon>
        <taxon>Metazoa</taxon>
        <taxon>Chordata</taxon>
        <taxon>Craniata</taxon>
        <taxon>Vertebrata</taxon>
        <taxon>Chondrichthyes</taxon>
        <taxon>Elasmobranchii</taxon>
        <taxon>Galeomorphii</taxon>
        <taxon>Galeoidea</taxon>
        <taxon>Orectolobiformes</taxon>
        <taxon>Hemiscylliidae</taxon>
        <taxon>Chiloscyllium</taxon>
    </lineage>
</organism>
<gene>
    <name evidence="1" type="ORF">chiPu_0016789</name>
</gene>
<proteinExistence type="predicted"/>
<evidence type="ECO:0000313" key="1">
    <source>
        <dbReference type="EMBL" id="GCC38275.1"/>
    </source>
</evidence>
<dbReference type="Proteomes" id="UP000287033">
    <property type="component" value="Unassembled WGS sequence"/>
</dbReference>
<comment type="caution">
    <text evidence="1">The sequence shown here is derived from an EMBL/GenBank/DDBJ whole genome shotgun (WGS) entry which is preliminary data.</text>
</comment>
<accession>A0A401T6M0</accession>
<dbReference type="AlphaFoldDB" id="A0A401T6M0"/>
<evidence type="ECO:0000313" key="2">
    <source>
        <dbReference type="Proteomes" id="UP000287033"/>
    </source>
</evidence>
<name>A0A401T6M0_CHIPU</name>
<dbReference type="EMBL" id="BEZZ01001150">
    <property type="protein sequence ID" value="GCC38275.1"/>
    <property type="molecule type" value="Genomic_DNA"/>
</dbReference>
<reference evidence="1 2" key="1">
    <citation type="journal article" date="2018" name="Nat. Ecol. Evol.">
        <title>Shark genomes provide insights into elasmobranch evolution and the origin of vertebrates.</title>
        <authorList>
            <person name="Hara Y"/>
            <person name="Yamaguchi K"/>
            <person name="Onimaru K"/>
            <person name="Kadota M"/>
            <person name="Koyanagi M"/>
            <person name="Keeley SD"/>
            <person name="Tatsumi K"/>
            <person name="Tanaka K"/>
            <person name="Motone F"/>
            <person name="Kageyama Y"/>
            <person name="Nozu R"/>
            <person name="Adachi N"/>
            <person name="Nishimura O"/>
            <person name="Nakagawa R"/>
            <person name="Tanegashima C"/>
            <person name="Kiyatake I"/>
            <person name="Matsumoto R"/>
            <person name="Murakumo K"/>
            <person name="Nishida K"/>
            <person name="Terakita A"/>
            <person name="Kuratani S"/>
            <person name="Sato K"/>
            <person name="Hyodo S Kuraku.S."/>
        </authorList>
    </citation>
    <scope>NUCLEOTIDE SEQUENCE [LARGE SCALE GENOMIC DNA]</scope>
</reference>
<keyword evidence="2" id="KW-1185">Reference proteome</keyword>